<comment type="caution">
    <text evidence="1">The sequence shown here is derived from an EMBL/GenBank/DDBJ whole genome shotgun (WGS) entry which is preliminary data.</text>
</comment>
<evidence type="ECO:0000313" key="1">
    <source>
        <dbReference type="EMBL" id="MDR6943470.1"/>
    </source>
</evidence>
<sequence length="36" mass="4097">MDIKFYMLLINGAKISTAKKNNHNTEVSNANNYPQL</sequence>
<dbReference type="Proteomes" id="UP001247620">
    <property type="component" value="Unassembled WGS sequence"/>
</dbReference>
<protein>
    <submittedName>
        <fullName evidence="1">Uncharacterized protein</fullName>
    </submittedName>
</protein>
<proteinExistence type="predicted"/>
<gene>
    <name evidence="1" type="ORF">J2W55_003323</name>
</gene>
<accession>A0ABU1TF34</accession>
<dbReference type="EMBL" id="JAVDUU010000003">
    <property type="protein sequence ID" value="MDR6943470.1"/>
    <property type="molecule type" value="Genomic_DNA"/>
</dbReference>
<reference evidence="1 2" key="1">
    <citation type="submission" date="2023-07" db="EMBL/GenBank/DDBJ databases">
        <title>Sorghum-associated microbial communities from plants grown in Nebraska, USA.</title>
        <authorList>
            <person name="Schachtman D."/>
        </authorList>
    </citation>
    <scope>NUCLEOTIDE SEQUENCE [LARGE SCALE GENOMIC DNA]</scope>
    <source>
        <strain evidence="1 2">3262</strain>
    </source>
</reference>
<evidence type="ECO:0000313" key="2">
    <source>
        <dbReference type="Proteomes" id="UP001247620"/>
    </source>
</evidence>
<keyword evidence="2" id="KW-1185">Reference proteome</keyword>
<organism evidence="1 2">
    <name type="scientific">Mucilaginibacter pocheonensis</name>
    <dbReference type="NCBI Taxonomy" id="398050"/>
    <lineage>
        <taxon>Bacteria</taxon>
        <taxon>Pseudomonadati</taxon>
        <taxon>Bacteroidota</taxon>
        <taxon>Sphingobacteriia</taxon>
        <taxon>Sphingobacteriales</taxon>
        <taxon>Sphingobacteriaceae</taxon>
        <taxon>Mucilaginibacter</taxon>
    </lineage>
</organism>
<name>A0ABU1TF34_9SPHI</name>